<sequence>MKAQSVVHSHIEVTDTLARLYLFLAQSMDRCLSETARIDYPETELESHLAATRATALDMLSVNQVVKAKVEQECDHARSLIMACLGDGAAKMVALDKLKVERAVLKHKTMALSDLLAVFRAA</sequence>
<evidence type="ECO:0000313" key="2">
    <source>
        <dbReference type="Proteomes" id="UP000593737"/>
    </source>
</evidence>
<dbReference type="AlphaFoldDB" id="A0A7S8FFV5"/>
<dbReference type="Proteomes" id="UP000593737">
    <property type="component" value="Chromosome"/>
</dbReference>
<dbReference type="KEGG" id="nkf:Nkreftii_002886"/>
<dbReference type="EMBL" id="CP047423">
    <property type="protein sequence ID" value="QPD05112.1"/>
    <property type="molecule type" value="Genomic_DNA"/>
</dbReference>
<accession>A0A7S8FFV5</accession>
<protein>
    <submittedName>
        <fullName evidence="1">Uncharacterized protein</fullName>
    </submittedName>
</protein>
<organism evidence="1 2">
    <name type="scientific">Candidatus Nitrospira kreftii</name>
    <dbReference type="NCBI Taxonomy" id="2652173"/>
    <lineage>
        <taxon>Bacteria</taxon>
        <taxon>Pseudomonadati</taxon>
        <taxon>Nitrospirota</taxon>
        <taxon>Nitrospiria</taxon>
        <taxon>Nitrospirales</taxon>
        <taxon>Nitrospiraceae</taxon>
        <taxon>Nitrospira</taxon>
    </lineage>
</organism>
<proteinExistence type="predicted"/>
<name>A0A7S8FFV5_9BACT</name>
<reference evidence="1 2" key="1">
    <citation type="journal article" date="2020" name="ISME J.">
        <title>Enrichment and physiological characterization of a novel comammox Nitrospira indicates ammonium inhibition of complete nitrification.</title>
        <authorList>
            <person name="Sakoula D."/>
            <person name="Koch H."/>
            <person name="Frank J."/>
            <person name="Jetten M.S.M."/>
            <person name="van Kessel M.A.H.J."/>
            <person name="Lucker S."/>
        </authorList>
    </citation>
    <scope>NUCLEOTIDE SEQUENCE [LARGE SCALE GENOMIC DNA]</scope>
    <source>
        <strain evidence="1">Comreactor17</strain>
    </source>
</reference>
<evidence type="ECO:0000313" key="1">
    <source>
        <dbReference type="EMBL" id="QPD05112.1"/>
    </source>
</evidence>
<gene>
    <name evidence="1" type="ORF">Nkreftii_002886</name>
</gene>